<dbReference type="EMBL" id="CP072642">
    <property type="protein sequence ID" value="QUV93382.1"/>
    <property type="molecule type" value="Genomic_DNA"/>
</dbReference>
<evidence type="ECO:0008006" key="3">
    <source>
        <dbReference type="Google" id="ProtNLM"/>
    </source>
</evidence>
<evidence type="ECO:0000313" key="1">
    <source>
        <dbReference type="EMBL" id="QUV93382.1"/>
    </source>
</evidence>
<protein>
    <recommendedName>
        <fullName evidence="3">Single-stranded DNA-binding protein</fullName>
    </recommendedName>
</protein>
<gene>
    <name evidence="1" type="ORF">J8C05_08370</name>
</gene>
<sequence>MSFPINVQVENPVNDPLRIETCTAEVADNGDITISGEVVHTGDDGVRRYNPSLLFTVLDKYNVPIGSGRTMAGGEFLVPGQRAYFVGTVPRIGQSARFGKVVVSAIPNSGFRENKKRGKAAS</sequence>
<name>A0ABX8AZV7_9BACT</name>
<dbReference type="RefSeq" id="WP_058867070.1">
    <property type="nucleotide sequence ID" value="NZ_CP072642.1"/>
</dbReference>
<organism evidence="1 2">
    <name type="scientific">Chloracidobacterium sp. N</name>
    <dbReference type="NCBI Taxonomy" id="2821540"/>
    <lineage>
        <taxon>Bacteria</taxon>
        <taxon>Pseudomonadati</taxon>
        <taxon>Acidobacteriota</taxon>
        <taxon>Terriglobia</taxon>
        <taxon>Terriglobales</taxon>
        <taxon>Acidobacteriaceae</taxon>
        <taxon>Chloracidobacterium</taxon>
        <taxon>Chloracidobacterium aggregatum</taxon>
    </lineage>
</organism>
<keyword evidence="2" id="KW-1185">Reference proteome</keyword>
<proteinExistence type="predicted"/>
<dbReference type="Proteomes" id="UP000677668">
    <property type="component" value="Chromosome 1"/>
</dbReference>
<accession>A0ABX8AZV7</accession>
<evidence type="ECO:0000313" key="2">
    <source>
        <dbReference type="Proteomes" id="UP000677668"/>
    </source>
</evidence>
<reference evidence="1 2" key="1">
    <citation type="submission" date="2021-03" db="EMBL/GenBank/DDBJ databases">
        <title>Genomic and phenotypic characterization of Chloracidobacterium isolates provides evidence for multiple species.</title>
        <authorList>
            <person name="Saini M.K."/>
            <person name="Costas A.M.G."/>
            <person name="Tank M."/>
            <person name="Bryant D.A."/>
        </authorList>
    </citation>
    <scope>NUCLEOTIDE SEQUENCE [LARGE SCALE GENOMIC DNA]</scope>
    <source>
        <strain evidence="1 2">N</strain>
    </source>
</reference>